<name>A0A2G5UH18_9PELO</name>
<organism evidence="2 3">
    <name type="scientific">Caenorhabditis nigoni</name>
    <dbReference type="NCBI Taxonomy" id="1611254"/>
    <lineage>
        <taxon>Eukaryota</taxon>
        <taxon>Metazoa</taxon>
        <taxon>Ecdysozoa</taxon>
        <taxon>Nematoda</taxon>
        <taxon>Chromadorea</taxon>
        <taxon>Rhabditida</taxon>
        <taxon>Rhabditina</taxon>
        <taxon>Rhabditomorpha</taxon>
        <taxon>Rhabditoidea</taxon>
        <taxon>Rhabditidae</taxon>
        <taxon>Peloderinae</taxon>
        <taxon>Caenorhabditis</taxon>
    </lineage>
</organism>
<protein>
    <submittedName>
        <fullName evidence="2">Uncharacterized protein</fullName>
    </submittedName>
</protein>
<reference evidence="3" key="1">
    <citation type="submission" date="2017-10" db="EMBL/GenBank/DDBJ databases">
        <title>Rapid genome shrinkage in a self-fertile nematode reveals novel sperm competition proteins.</title>
        <authorList>
            <person name="Yin D."/>
            <person name="Schwarz E.M."/>
            <person name="Thomas C.G."/>
            <person name="Felde R.L."/>
            <person name="Korf I.F."/>
            <person name="Cutter A.D."/>
            <person name="Schartner C.M."/>
            <person name="Ralston E.J."/>
            <person name="Meyer B.J."/>
            <person name="Haag E.S."/>
        </authorList>
    </citation>
    <scope>NUCLEOTIDE SEQUENCE [LARGE SCALE GENOMIC DNA]</scope>
    <source>
        <strain evidence="3">JU1422</strain>
    </source>
</reference>
<keyword evidence="3" id="KW-1185">Reference proteome</keyword>
<feature type="compositionally biased region" description="Low complexity" evidence="1">
    <location>
        <begin position="74"/>
        <end position="116"/>
    </location>
</feature>
<comment type="caution">
    <text evidence="2">The sequence shown here is derived from an EMBL/GenBank/DDBJ whole genome shotgun (WGS) entry which is preliminary data.</text>
</comment>
<evidence type="ECO:0000256" key="1">
    <source>
        <dbReference type="SAM" id="MobiDB-lite"/>
    </source>
</evidence>
<feature type="compositionally biased region" description="Low complexity" evidence="1">
    <location>
        <begin position="23"/>
        <end position="45"/>
    </location>
</feature>
<dbReference type="EMBL" id="PDUG01000003">
    <property type="protein sequence ID" value="PIC38857.1"/>
    <property type="molecule type" value="Genomic_DNA"/>
</dbReference>
<evidence type="ECO:0000313" key="3">
    <source>
        <dbReference type="Proteomes" id="UP000230233"/>
    </source>
</evidence>
<dbReference type="Proteomes" id="UP000230233">
    <property type="component" value="Chromosome III"/>
</dbReference>
<dbReference type="AlphaFoldDB" id="A0A2G5UH18"/>
<feature type="region of interest" description="Disordered" evidence="1">
    <location>
        <begin position="23"/>
        <end position="125"/>
    </location>
</feature>
<sequence length="125" mass="13975">MWVIQVHGNSGQYNPMMAQQMQGVPPMQMGQNPQQQQMQQQQANMRVGANFAAGPNQPRGPGGQFASMNPSMAQHGQQQPGGWPQQRQQNPGMPQNNMPFNQFQNRQQMMMMQQQQSHPSNAGGQ</sequence>
<dbReference type="OrthoDB" id="899at2759"/>
<gene>
    <name evidence="2" type="primary">Cni-cbp-1</name>
    <name evidence="2" type="synonym">Cnig_chr_III.g10734</name>
    <name evidence="2" type="ORF">B9Z55_010734</name>
</gene>
<proteinExistence type="predicted"/>
<accession>A0A2G5UH18</accession>
<evidence type="ECO:0000313" key="2">
    <source>
        <dbReference type="EMBL" id="PIC38857.1"/>
    </source>
</evidence>